<keyword evidence="6 7" id="KW-0472">Membrane</keyword>
<feature type="domain" description="Concentrative nucleoside transporter C-terminal" evidence="9">
    <location>
        <begin position="193"/>
        <end position="391"/>
    </location>
</feature>
<dbReference type="InterPro" id="IPR011642">
    <property type="entry name" value="Gate_dom"/>
</dbReference>
<dbReference type="InterPro" id="IPR011657">
    <property type="entry name" value="CNT_C_dom"/>
</dbReference>
<comment type="subcellular location">
    <subcellularLocation>
        <location evidence="1">Cell membrane</location>
        <topology evidence="1">Multi-pass membrane protein</topology>
    </subcellularLocation>
</comment>
<evidence type="ECO:0000256" key="6">
    <source>
        <dbReference type="ARBA" id="ARBA00023136"/>
    </source>
</evidence>
<dbReference type="EMBL" id="JACSQT010000002">
    <property type="protein sequence ID" value="MBD7936358.1"/>
    <property type="molecule type" value="Genomic_DNA"/>
</dbReference>
<dbReference type="Pfam" id="PF01773">
    <property type="entry name" value="Nucleos_tra2_N"/>
    <property type="match status" value="1"/>
</dbReference>
<feature type="transmembrane region" description="Helical" evidence="7">
    <location>
        <begin position="334"/>
        <end position="354"/>
    </location>
</feature>
<dbReference type="Pfam" id="PF07670">
    <property type="entry name" value="Gate"/>
    <property type="match status" value="1"/>
</dbReference>
<keyword evidence="12" id="KW-1185">Reference proteome</keyword>
<proteinExistence type="inferred from homology"/>
<feature type="transmembrane region" description="Helical" evidence="7">
    <location>
        <begin position="248"/>
        <end position="266"/>
    </location>
</feature>
<keyword evidence="5 7" id="KW-1133">Transmembrane helix</keyword>
<dbReference type="RefSeq" id="WP_191811523.1">
    <property type="nucleotide sequence ID" value="NZ_JACSQT010000002.1"/>
</dbReference>
<feature type="domain" description="Nucleoside transporter/FeoB GTPase Gate" evidence="10">
    <location>
        <begin position="92"/>
        <end position="189"/>
    </location>
</feature>
<evidence type="ECO:0000313" key="12">
    <source>
        <dbReference type="Proteomes" id="UP000657931"/>
    </source>
</evidence>
<dbReference type="InterPro" id="IPR002668">
    <property type="entry name" value="CNT_N_dom"/>
</dbReference>
<evidence type="ECO:0000256" key="3">
    <source>
        <dbReference type="ARBA" id="ARBA00022475"/>
    </source>
</evidence>
<feature type="domain" description="Concentrative nucleoside transporter N-terminal" evidence="8">
    <location>
        <begin position="9"/>
        <end position="82"/>
    </location>
</feature>
<gene>
    <name evidence="11" type="ORF">H9655_04910</name>
</gene>
<evidence type="ECO:0000256" key="1">
    <source>
        <dbReference type="ARBA" id="ARBA00004651"/>
    </source>
</evidence>
<keyword evidence="4 7" id="KW-0812">Transmembrane</keyword>
<feature type="transmembrane region" description="Helical" evidence="7">
    <location>
        <begin position="30"/>
        <end position="48"/>
    </location>
</feature>
<dbReference type="Pfam" id="PF07662">
    <property type="entry name" value="Nucleos_tra2_C"/>
    <property type="match status" value="1"/>
</dbReference>
<evidence type="ECO:0000259" key="9">
    <source>
        <dbReference type="Pfam" id="PF07662"/>
    </source>
</evidence>
<evidence type="ECO:0000313" key="11">
    <source>
        <dbReference type="EMBL" id="MBD7936358.1"/>
    </source>
</evidence>
<sequence length="394" mass="41946">MVNILIGILGFFLVLGLAYLISNDKKNINYKAIAIMVGLQIIITLFMFQTTIGLKLVEWVSNGVTTVLNFGYEGIDFVLGGLVQEGQTVFFMNVLMLIIFTSALLSILTYIRVLPLAIKYIGGFLAKITGLSTVVTFNSINSIFFGQSEALLAIKSHLAKMSDNKLFIISTSAMGSVSASIMGSYMTMVPPQYVLIAMILNSLSGLIIATMIAPIKNNEKEEIDVKDVTGSKSLFEAISNGALDGGKVALIVAAMLVAYIALMALLNAMFDGIFGMDLTTILGYIFAPVAWLMGIPSNEIITAGSIMGTKLATNEFVAMLQFQPLIGDLSEKTVAIISTFLISFANFSSIGIISGSIQAINGEKAAVVAKSGLKILLAATMASILTAIMVGLFS</sequence>
<feature type="transmembrane region" description="Helical" evidence="7">
    <location>
        <begin position="89"/>
        <end position="111"/>
    </location>
</feature>
<feature type="transmembrane region" description="Helical" evidence="7">
    <location>
        <begin position="166"/>
        <end position="187"/>
    </location>
</feature>
<dbReference type="InterPro" id="IPR008276">
    <property type="entry name" value="C_nuclsd_transpt"/>
</dbReference>
<feature type="transmembrane region" description="Helical" evidence="7">
    <location>
        <begin position="117"/>
        <end position="145"/>
    </location>
</feature>
<feature type="transmembrane region" description="Helical" evidence="7">
    <location>
        <begin position="272"/>
        <end position="293"/>
    </location>
</feature>
<evidence type="ECO:0000259" key="10">
    <source>
        <dbReference type="Pfam" id="PF07670"/>
    </source>
</evidence>
<evidence type="ECO:0000256" key="7">
    <source>
        <dbReference type="SAM" id="Phobius"/>
    </source>
</evidence>
<evidence type="ECO:0000256" key="5">
    <source>
        <dbReference type="ARBA" id="ARBA00022989"/>
    </source>
</evidence>
<evidence type="ECO:0000259" key="8">
    <source>
        <dbReference type="Pfam" id="PF01773"/>
    </source>
</evidence>
<comment type="caution">
    <text evidence="11">The sequence shown here is derived from an EMBL/GenBank/DDBJ whole genome shotgun (WGS) entry which is preliminary data.</text>
</comment>
<dbReference type="Proteomes" id="UP000657931">
    <property type="component" value="Unassembled WGS sequence"/>
</dbReference>
<reference evidence="11 12" key="1">
    <citation type="submission" date="2020-08" db="EMBL/GenBank/DDBJ databases">
        <title>A Genomic Blueprint of the Chicken Gut Microbiome.</title>
        <authorList>
            <person name="Gilroy R."/>
            <person name="Ravi A."/>
            <person name="Getino M."/>
            <person name="Pursley I."/>
            <person name="Horton D.L."/>
            <person name="Alikhan N.-F."/>
            <person name="Baker D."/>
            <person name="Gharbi K."/>
            <person name="Hall N."/>
            <person name="Watson M."/>
            <person name="Adriaenssens E.M."/>
            <person name="Foster-Nyarko E."/>
            <person name="Jarju S."/>
            <person name="Secka A."/>
            <person name="Antonio M."/>
            <person name="Oren A."/>
            <person name="Chaudhuri R."/>
            <person name="La Ragione R.M."/>
            <person name="Hildebrand F."/>
            <person name="Pallen M.J."/>
        </authorList>
    </citation>
    <scope>NUCLEOTIDE SEQUENCE [LARGE SCALE GENOMIC DNA]</scope>
    <source>
        <strain evidence="11 12">Sa5YUA1</strain>
    </source>
</reference>
<evidence type="ECO:0000256" key="2">
    <source>
        <dbReference type="ARBA" id="ARBA00009033"/>
    </source>
</evidence>
<accession>A0ABR8QLG5</accession>
<comment type="similarity">
    <text evidence="2">Belongs to the concentrative nucleoside transporter (CNT) (TC 2.A.41) family.</text>
</comment>
<protein>
    <submittedName>
        <fullName evidence="11">NupC/NupG family nucleoside CNT transporter</fullName>
    </submittedName>
</protein>
<keyword evidence="3" id="KW-1003">Cell membrane</keyword>
<dbReference type="PANTHER" id="PTHR10590:SF23">
    <property type="entry name" value="NUPC_NUPG FAMILY NUCLEOSIDE CNT TRANSPORTER"/>
    <property type="match status" value="1"/>
</dbReference>
<dbReference type="PANTHER" id="PTHR10590">
    <property type="entry name" value="SODIUM/NUCLEOSIDE COTRANSPORTER"/>
    <property type="match status" value="1"/>
</dbReference>
<feature type="transmembrane region" description="Helical" evidence="7">
    <location>
        <begin position="193"/>
        <end position="213"/>
    </location>
</feature>
<feature type="transmembrane region" description="Helical" evidence="7">
    <location>
        <begin position="375"/>
        <end position="393"/>
    </location>
</feature>
<name>A0ABR8QLG5_9BACI</name>
<evidence type="ECO:0000256" key="4">
    <source>
        <dbReference type="ARBA" id="ARBA00022692"/>
    </source>
</evidence>
<organism evidence="11 12">
    <name type="scientific">Cytobacillus stercorigallinarum</name>
    <dbReference type="NCBI Taxonomy" id="2762240"/>
    <lineage>
        <taxon>Bacteria</taxon>
        <taxon>Bacillati</taxon>
        <taxon>Bacillota</taxon>
        <taxon>Bacilli</taxon>
        <taxon>Bacillales</taxon>
        <taxon>Bacillaceae</taxon>
        <taxon>Cytobacillus</taxon>
    </lineage>
</organism>